<feature type="region of interest" description="Disordered" evidence="2">
    <location>
        <begin position="41"/>
        <end position="60"/>
    </location>
</feature>
<organism evidence="4 5">
    <name type="scientific">Cyclostephanos tholiformis</name>
    <dbReference type="NCBI Taxonomy" id="382380"/>
    <lineage>
        <taxon>Eukaryota</taxon>
        <taxon>Sar</taxon>
        <taxon>Stramenopiles</taxon>
        <taxon>Ochrophyta</taxon>
        <taxon>Bacillariophyta</taxon>
        <taxon>Coscinodiscophyceae</taxon>
        <taxon>Thalassiosirophycidae</taxon>
        <taxon>Stephanodiscales</taxon>
        <taxon>Stephanodiscaceae</taxon>
        <taxon>Cyclostephanos</taxon>
    </lineage>
</organism>
<keyword evidence="5" id="KW-1185">Reference proteome</keyword>
<evidence type="ECO:0000256" key="2">
    <source>
        <dbReference type="SAM" id="MobiDB-lite"/>
    </source>
</evidence>
<keyword evidence="3" id="KW-1133">Transmembrane helix</keyword>
<gene>
    <name evidence="4" type="ORF">ACHAXA_010068</name>
</gene>
<dbReference type="AlphaFoldDB" id="A0ABD3SF73"/>
<evidence type="ECO:0000256" key="1">
    <source>
        <dbReference type="SAM" id="Coils"/>
    </source>
</evidence>
<evidence type="ECO:0000313" key="5">
    <source>
        <dbReference type="Proteomes" id="UP001530377"/>
    </source>
</evidence>
<evidence type="ECO:0000256" key="3">
    <source>
        <dbReference type="SAM" id="Phobius"/>
    </source>
</evidence>
<comment type="caution">
    <text evidence="4">The sequence shown here is derived from an EMBL/GenBank/DDBJ whole genome shotgun (WGS) entry which is preliminary data.</text>
</comment>
<dbReference type="EMBL" id="JALLPB020000044">
    <property type="protein sequence ID" value="KAL3823184.1"/>
    <property type="molecule type" value="Genomic_DNA"/>
</dbReference>
<keyword evidence="3" id="KW-0472">Membrane</keyword>
<accession>A0ABD3SF73</accession>
<evidence type="ECO:0008006" key="6">
    <source>
        <dbReference type="Google" id="ProtNLM"/>
    </source>
</evidence>
<keyword evidence="3" id="KW-0812">Transmembrane</keyword>
<reference evidence="4 5" key="1">
    <citation type="submission" date="2024-10" db="EMBL/GenBank/DDBJ databases">
        <title>Updated reference genomes for cyclostephanoid diatoms.</title>
        <authorList>
            <person name="Roberts W.R."/>
            <person name="Alverson A.J."/>
        </authorList>
    </citation>
    <scope>NUCLEOTIDE SEQUENCE [LARGE SCALE GENOMIC DNA]</scope>
    <source>
        <strain evidence="4 5">AJA228-03</strain>
    </source>
</reference>
<sequence length="367" mass="42114">MIHANEKQCILKRFNRGDFATFEIFIAEADENGRPSASVEIHGPVIPPEVGEVNNGGERTWPNNVATDAGVGDSTGRFAKPPFANTLGASMQKVILNWDGFVRDNARRLHEVGMINYNYVVDYTHSGESEDAIAAREEFYRQRATAIGQLEEERQRTLERRKLEGGAYSGNESVEDEQYELTKAYTYQTFLPEYIEPHEWTKPIKMPGWYRMCVTSHNYILAEMDIRSSEDLGGVNRETGHVYTYDERATLDEEELIKGLENSKAAEEVEKSLVKEELEKLLENQVNDFDLKASKSMLLGLNELVALMQKRQTNVHHRIKGHEGDARRNYKKIVRSGILETLLYLFITLFQIYTLRKWLLRTTVLGR</sequence>
<proteinExistence type="predicted"/>
<feature type="transmembrane region" description="Helical" evidence="3">
    <location>
        <begin position="337"/>
        <end position="355"/>
    </location>
</feature>
<evidence type="ECO:0000313" key="4">
    <source>
        <dbReference type="EMBL" id="KAL3823184.1"/>
    </source>
</evidence>
<dbReference type="Proteomes" id="UP001530377">
    <property type="component" value="Unassembled WGS sequence"/>
</dbReference>
<protein>
    <recommendedName>
        <fullName evidence="6">GOLD domain-containing protein</fullName>
    </recommendedName>
</protein>
<keyword evidence="1" id="KW-0175">Coiled coil</keyword>
<name>A0ABD3SF73_9STRA</name>
<feature type="coiled-coil region" evidence="1">
    <location>
        <begin position="257"/>
        <end position="284"/>
    </location>
</feature>